<dbReference type="EMBL" id="AJYA01000013">
    <property type="protein sequence ID" value="EIM77680.1"/>
    <property type="molecule type" value="Genomic_DNA"/>
</dbReference>
<gene>
    <name evidence="1" type="ORF">A3SI_05804</name>
</gene>
<accession>I5C778</accession>
<comment type="caution">
    <text evidence="1">The sequence shown here is derived from an EMBL/GenBank/DDBJ whole genome shotgun (WGS) entry which is preliminary data.</text>
</comment>
<sequence>MNTIKVIIIGIFLFGLQGAFAQQGPYGPRGGQEAGKGPIERMSEVLELDAEQVAALEALMGEQRENRMQQQEACGKIGNSSRNSFKRVFRRY</sequence>
<protein>
    <submittedName>
        <fullName evidence="1">Uncharacterized protein</fullName>
    </submittedName>
</protein>
<evidence type="ECO:0000313" key="1">
    <source>
        <dbReference type="EMBL" id="EIM77680.1"/>
    </source>
</evidence>
<organism evidence="1 2">
    <name type="scientific">Nitritalea halalkaliphila LW7</name>
    <dbReference type="NCBI Taxonomy" id="1189621"/>
    <lineage>
        <taxon>Bacteria</taxon>
        <taxon>Pseudomonadati</taxon>
        <taxon>Bacteroidota</taxon>
        <taxon>Cytophagia</taxon>
        <taxon>Cytophagales</taxon>
        <taxon>Cyclobacteriaceae</taxon>
        <taxon>Nitritalea</taxon>
    </lineage>
</organism>
<reference evidence="1 2" key="1">
    <citation type="submission" date="2012-05" db="EMBL/GenBank/DDBJ databases">
        <title>Genome sequence of Nitritalea halalkaliphila LW7.</title>
        <authorList>
            <person name="Jangir P.K."/>
            <person name="Singh A."/>
            <person name="Shivaji S."/>
            <person name="Sharma R."/>
        </authorList>
    </citation>
    <scope>NUCLEOTIDE SEQUENCE [LARGE SCALE GENOMIC DNA]</scope>
    <source>
        <strain evidence="1 2">LW7</strain>
    </source>
</reference>
<dbReference type="STRING" id="1189621.A3SI_05804"/>
<keyword evidence="2" id="KW-1185">Reference proteome</keyword>
<dbReference type="Proteomes" id="UP000005551">
    <property type="component" value="Unassembled WGS sequence"/>
</dbReference>
<dbReference type="RefSeq" id="WP_009053948.1">
    <property type="nucleotide sequence ID" value="NZ_AJYA01000013.1"/>
</dbReference>
<evidence type="ECO:0000313" key="2">
    <source>
        <dbReference type="Proteomes" id="UP000005551"/>
    </source>
</evidence>
<name>I5C778_9BACT</name>
<dbReference type="AlphaFoldDB" id="I5C778"/>
<proteinExistence type="predicted"/>